<reference evidence="1" key="1">
    <citation type="journal article" date="2023" name="Mol. Ecol. Resour.">
        <title>Chromosome-level genome assembly of a triploid poplar Populus alba 'Berolinensis'.</title>
        <authorList>
            <person name="Chen S."/>
            <person name="Yu Y."/>
            <person name="Wang X."/>
            <person name="Wang S."/>
            <person name="Zhang T."/>
            <person name="Zhou Y."/>
            <person name="He R."/>
            <person name="Meng N."/>
            <person name="Wang Y."/>
            <person name="Liu W."/>
            <person name="Liu Z."/>
            <person name="Liu J."/>
            <person name="Guo Q."/>
            <person name="Huang H."/>
            <person name="Sederoff R.R."/>
            <person name="Wang G."/>
            <person name="Qu G."/>
            <person name="Chen S."/>
        </authorList>
    </citation>
    <scope>NUCLEOTIDE SEQUENCE</scope>
    <source>
        <strain evidence="1">SC-2020</strain>
    </source>
</reference>
<evidence type="ECO:0000313" key="1">
    <source>
        <dbReference type="EMBL" id="KAJ7005307.1"/>
    </source>
</evidence>
<keyword evidence="2" id="KW-1185">Reference proteome</keyword>
<organism evidence="1 2">
    <name type="scientific">Populus alba x Populus x berolinensis</name>
    <dbReference type="NCBI Taxonomy" id="444605"/>
    <lineage>
        <taxon>Eukaryota</taxon>
        <taxon>Viridiplantae</taxon>
        <taxon>Streptophyta</taxon>
        <taxon>Embryophyta</taxon>
        <taxon>Tracheophyta</taxon>
        <taxon>Spermatophyta</taxon>
        <taxon>Magnoliopsida</taxon>
        <taxon>eudicotyledons</taxon>
        <taxon>Gunneridae</taxon>
        <taxon>Pentapetalae</taxon>
        <taxon>rosids</taxon>
        <taxon>fabids</taxon>
        <taxon>Malpighiales</taxon>
        <taxon>Salicaceae</taxon>
        <taxon>Saliceae</taxon>
        <taxon>Populus</taxon>
    </lineage>
</organism>
<dbReference type="EMBL" id="JAQIZT010000003">
    <property type="protein sequence ID" value="KAJ7005307.1"/>
    <property type="molecule type" value="Genomic_DNA"/>
</dbReference>
<evidence type="ECO:0000313" key="2">
    <source>
        <dbReference type="Proteomes" id="UP001164929"/>
    </source>
</evidence>
<comment type="caution">
    <text evidence="1">The sequence shown here is derived from an EMBL/GenBank/DDBJ whole genome shotgun (WGS) entry which is preliminary data.</text>
</comment>
<proteinExistence type="predicted"/>
<name>A0AAD6RBP6_9ROSI</name>
<sequence>MSPSMSLLHFGPGLELDQSIQKSNHHLLIKDWWIHQHELDRYLLIHSQKFFTLMFHGSSEILRQDHTLNILCLQLNGRILPL</sequence>
<dbReference type="Proteomes" id="UP001164929">
    <property type="component" value="Chromosome 3"/>
</dbReference>
<protein>
    <submittedName>
        <fullName evidence="1">Uncharacterized protein</fullName>
    </submittedName>
</protein>
<accession>A0AAD6RBP6</accession>
<dbReference type="AlphaFoldDB" id="A0AAD6RBP6"/>
<gene>
    <name evidence="1" type="ORF">NC653_009951</name>
</gene>